<dbReference type="Gene3D" id="1.10.3720.10">
    <property type="entry name" value="MetI-like"/>
    <property type="match status" value="1"/>
</dbReference>
<sequence>MPPRPDSAAVTGLLPTHVRRARRARARRRWTTIAIFIAPALVLYGLLVIAPVLQAMYYSGFKWNGLGDLDDFVGLENFRRAFADDVFTGALWHNGVFVVLSLLAQLPFALSVALMLNARIRGRALLRVLYFAPFVLSEVVTGVVFTLMLQPGGLADGVSPVDREWLADPSIVLYTLFVAISWKYFGFHMILYLAGLQQIPRELEEAAIVDGASGWQVFRHVTLPLLGPTIRISAFLSIIGALQLFDLVWVMTGGGPVNASNTMAIYMVDWGFKRFQFGYASAVAVIMLVISLAFALLYQRYVLRRDIEGALTSMGR</sequence>
<feature type="transmembrane region" description="Helical" evidence="7">
    <location>
        <begin position="95"/>
        <end position="116"/>
    </location>
</feature>
<dbReference type="InterPro" id="IPR035906">
    <property type="entry name" value="MetI-like_sf"/>
</dbReference>
<evidence type="ECO:0000313" key="10">
    <source>
        <dbReference type="Proteomes" id="UP001147700"/>
    </source>
</evidence>
<evidence type="ECO:0000313" key="9">
    <source>
        <dbReference type="EMBL" id="MDA0136199.1"/>
    </source>
</evidence>
<protein>
    <submittedName>
        <fullName evidence="9">Sugar ABC transporter permease</fullName>
    </submittedName>
</protein>
<keyword evidence="6 7" id="KW-0472">Membrane</keyword>
<dbReference type="EMBL" id="JAPCID010000002">
    <property type="protein sequence ID" value="MDA0136199.1"/>
    <property type="molecule type" value="Genomic_DNA"/>
</dbReference>
<dbReference type="RefSeq" id="WP_202953131.1">
    <property type="nucleotide sequence ID" value="NZ_JAPCID010000002.1"/>
</dbReference>
<keyword evidence="3" id="KW-1003">Cell membrane</keyword>
<feature type="transmembrane region" description="Helical" evidence="7">
    <location>
        <begin position="277"/>
        <end position="298"/>
    </location>
</feature>
<dbReference type="SUPFAM" id="SSF161098">
    <property type="entry name" value="MetI-like"/>
    <property type="match status" value="1"/>
</dbReference>
<dbReference type="PANTHER" id="PTHR43227">
    <property type="entry name" value="BLL4140 PROTEIN"/>
    <property type="match status" value="1"/>
</dbReference>
<evidence type="ECO:0000256" key="3">
    <source>
        <dbReference type="ARBA" id="ARBA00022475"/>
    </source>
</evidence>
<comment type="subcellular location">
    <subcellularLocation>
        <location evidence="1 7">Cell membrane</location>
        <topology evidence="1 7">Multi-pass membrane protein</topology>
    </subcellularLocation>
</comment>
<organism evidence="9 10">
    <name type="scientific">Solirubrobacter deserti</name>
    <dbReference type="NCBI Taxonomy" id="2282478"/>
    <lineage>
        <taxon>Bacteria</taxon>
        <taxon>Bacillati</taxon>
        <taxon>Actinomycetota</taxon>
        <taxon>Thermoleophilia</taxon>
        <taxon>Solirubrobacterales</taxon>
        <taxon>Solirubrobacteraceae</taxon>
        <taxon>Solirubrobacter</taxon>
    </lineage>
</organism>
<dbReference type="CDD" id="cd06261">
    <property type="entry name" value="TM_PBP2"/>
    <property type="match status" value="1"/>
</dbReference>
<dbReference type="Proteomes" id="UP001147700">
    <property type="component" value="Unassembled WGS sequence"/>
</dbReference>
<evidence type="ECO:0000256" key="4">
    <source>
        <dbReference type="ARBA" id="ARBA00022692"/>
    </source>
</evidence>
<evidence type="ECO:0000256" key="5">
    <source>
        <dbReference type="ARBA" id="ARBA00022989"/>
    </source>
</evidence>
<feature type="transmembrane region" description="Helical" evidence="7">
    <location>
        <begin position="30"/>
        <end position="53"/>
    </location>
</feature>
<dbReference type="InterPro" id="IPR000515">
    <property type="entry name" value="MetI-like"/>
</dbReference>
<comment type="similarity">
    <text evidence="7">Belongs to the binding-protein-dependent transport system permease family.</text>
</comment>
<feature type="transmembrane region" description="Helical" evidence="7">
    <location>
        <begin position="234"/>
        <end position="257"/>
    </location>
</feature>
<evidence type="ECO:0000256" key="2">
    <source>
        <dbReference type="ARBA" id="ARBA00022448"/>
    </source>
</evidence>
<keyword evidence="2 7" id="KW-0813">Transport</keyword>
<name>A0ABT4RCD6_9ACTN</name>
<keyword evidence="10" id="KW-1185">Reference proteome</keyword>
<evidence type="ECO:0000256" key="7">
    <source>
        <dbReference type="RuleBase" id="RU363032"/>
    </source>
</evidence>
<dbReference type="PANTHER" id="PTHR43227:SF11">
    <property type="entry name" value="BLL4140 PROTEIN"/>
    <property type="match status" value="1"/>
</dbReference>
<accession>A0ABT4RCD6</accession>
<feature type="domain" description="ABC transmembrane type-1" evidence="8">
    <location>
        <begin position="91"/>
        <end position="298"/>
    </location>
</feature>
<evidence type="ECO:0000256" key="6">
    <source>
        <dbReference type="ARBA" id="ARBA00023136"/>
    </source>
</evidence>
<keyword evidence="5 7" id="KW-1133">Transmembrane helix</keyword>
<feature type="transmembrane region" description="Helical" evidence="7">
    <location>
        <begin position="128"/>
        <end position="151"/>
    </location>
</feature>
<proteinExistence type="inferred from homology"/>
<keyword evidence="4 7" id="KW-0812">Transmembrane</keyword>
<evidence type="ECO:0000259" key="8">
    <source>
        <dbReference type="PROSITE" id="PS50928"/>
    </source>
</evidence>
<reference evidence="9" key="1">
    <citation type="submission" date="2022-10" db="EMBL/GenBank/DDBJ databases">
        <title>The WGS of Solirubrobacter sp. CPCC 204708.</title>
        <authorList>
            <person name="Jiang Z."/>
        </authorList>
    </citation>
    <scope>NUCLEOTIDE SEQUENCE</scope>
    <source>
        <strain evidence="9">CPCC 204708</strain>
    </source>
</reference>
<evidence type="ECO:0000256" key="1">
    <source>
        <dbReference type="ARBA" id="ARBA00004651"/>
    </source>
</evidence>
<dbReference type="Pfam" id="PF00528">
    <property type="entry name" value="BPD_transp_1"/>
    <property type="match status" value="1"/>
</dbReference>
<dbReference type="PROSITE" id="PS50928">
    <property type="entry name" value="ABC_TM1"/>
    <property type="match status" value="1"/>
</dbReference>
<feature type="transmembrane region" description="Helical" evidence="7">
    <location>
        <begin position="171"/>
        <end position="194"/>
    </location>
</feature>
<gene>
    <name evidence="9" type="ORF">OJ962_01720</name>
</gene>
<dbReference type="InterPro" id="IPR050809">
    <property type="entry name" value="UgpAE/MalFG_permease"/>
</dbReference>
<comment type="caution">
    <text evidence="9">The sequence shown here is derived from an EMBL/GenBank/DDBJ whole genome shotgun (WGS) entry which is preliminary data.</text>
</comment>